<feature type="domain" description="Alanine racemase C-terminal" evidence="4">
    <location>
        <begin position="76"/>
        <end position="200"/>
    </location>
</feature>
<dbReference type="GO" id="GO:0005829">
    <property type="term" value="C:cytosol"/>
    <property type="evidence" value="ECO:0007669"/>
    <property type="project" value="TreeGrafter"/>
</dbReference>
<dbReference type="PRINTS" id="PR00992">
    <property type="entry name" value="ALARACEMASE"/>
</dbReference>
<gene>
    <name evidence="5" type="ORF">MNBD_BACTEROID04-1795</name>
</gene>
<name>A0A3B0V0F6_9ZZZZ</name>
<dbReference type="GO" id="GO:0008784">
    <property type="term" value="F:alanine racemase activity"/>
    <property type="evidence" value="ECO:0007669"/>
    <property type="project" value="UniProtKB-EC"/>
</dbReference>
<comment type="cofactor">
    <cofactor evidence="1">
        <name>pyridoxal 5'-phosphate</name>
        <dbReference type="ChEBI" id="CHEBI:597326"/>
    </cofactor>
</comment>
<dbReference type="InterPro" id="IPR009006">
    <property type="entry name" value="Ala_racemase/Decarboxylase_C"/>
</dbReference>
<evidence type="ECO:0000256" key="3">
    <source>
        <dbReference type="ARBA" id="ARBA00023235"/>
    </source>
</evidence>
<organism evidence="5">
    <name type="scientific">hydrothermal vent metagenome</name>
    <dbReference type="NCBI Taxonomy" id="652676"/>
    <lineage>
        <taxon>unclassified sequences</taxon>
        <taxon>metagenomes</taxon>
        <taxon>ecological metagenomes</taxon>
    </lineage>
</organism>
<reference evidence="5" key="1">
    <citation type="submission" date="2018-06" db="EMBL/GenBank/DDBJ databases">
        <authorList>
            <person name="Zhirakovskaya E."/>
        </authorList>
    </citation>
    <scope>NUCLEOTIDE SEQUENCE</scope>
</reference>
<evidence type="ECO:0000256" key="2">
    <source>
        <dbReference type="ARBA" id="ARBA00022898"/>
    </source>
</evidence>
<dbReference type="GO" id="GO:0030170">
    <property type="term" value="F:pyridoxal phosphate binding"/>
    <property type="evidence" value="ECO:0007669"/>
    <property type="project" value="TreeGrafter"/>
</dbReference>
<sequence>SEDLNELKFTLQQINTFNSISKELFKLLNYTPFKHMLNTSGILNYTTEAQFDMVRLGIGLYGFGNDVKHTKKLKNVLTLKSIISQIQTVEKGETVGYNRAFKTTTTIKTATIPIGHADGIFRQFGNEVGYVYINNKKAAIVGNVCMDMIMVNVTNIVCNEGDEVVIYKNQQHIETMAKTIKTIPYELLTAISQRVTRVLKEL</sequence>
<feature type="non-terminal residue" evidence="5">
    <location>
        <position position="1"/>
    </location>
</feature>
<dbReference type="SMART" id="SM01005">
    <property type="entry name" value="Ala_racemase_C"/>
    <property type="match status" value="1"/>
</dbReference>
<dbReference type="InterPro" id="IPR029066">
    <property type="entry name" value="PLP-binding_barrel"/>
</dbReference>
<evidence type="ECO:0000256" key="1">
    <source>
        <dbReference type="ARBA" id="ARBA00001933"/>
    </source>
</evidence>
<proteinExistence type="predicted"/>
<dbReference type="EMBL" id="UOER01000436">
    <property type="protein sequence ID" value="VAW25526.1"/>
    <property type="molecule type" value="Genomic_DNA"/>
</dbReference>
<evidence type="ECO:0000313" key="5">
    <source>
        <dbReference type="EMBL" id="VAW25526.1"/>
    </source>
</evidence>
<protein>
    <submittedName>
        <fullName evidence="5">Alanine racemase</fullName>
        <ecNumber evidence="5">5.1.1.1</ecNumber>
    </submittedName>
</protein>
<dbReference type="InterPro" id="IPR001608">
    <property type="entry name" value="Ala_racemase_N"/>
</dbReference>
<evidence type="ECO:0000259" key="4">
    <source>
        <dbReference type="SMART" id="SM01005"/>
    </source>
</evidence>
<dbReference type="PANTHER" id="PTHR30511">
    <property type="entry name" value="ALANINE RACEMASE"/>
    <property type="match status" value="1"/>
</dbReference>
<dbReference type="GO" id="GO:0030632">
    <property type="term" value="P:D-alanine biosynthetic process"/>
    <property type="evidence" value="ECO:0007669"/>
    <property type="project" value="TreeGrafter"/>
</dbReference>
<dbReference type="Gene3D" id="3.20.20.10">
    <property type="entry name" value="Alanine racemase"/>
    <property type="match status" value="1"/>
</dbReference>
<keyword evidence="3 5" id="KW-0413">Isomerase</keyword>
<dbReference type="SUPFAM" id="SSF50621">
    <property type="entry name" value="Alanine racemase C-terminal domain-like"/>
    <property type="match status" value="1"/>
</dbReference>
<dbReference type="EC" id="5.1.1.1" evidence="5"/>
<dbReference type="Pfam" id="PF00842">
    <property type="entry name" value="Ala_racemase_C"/>
    <property type="match status" value="1"/>
</dbReference>
<dbReference type="PANTHER" id="PTHR30511:SF0">
    <property type="entry name" value="ALANINE RACEMASE, CATABOLIC-RELATED"/>
    <property type="match status" value="1"/>
</dbReference>
<dbReference type="SUPFAM" id="SSF51419">
    <property type="entry name" value="PLP-binding barrel"/>
    <property type="match status" value="1"/>
</dbReference>
<dbReference type="Gene3D" id="2.40.37.10">
    <property type="entry name" value="Lyase, Ornithine Decarboxylase, Chain A, domain 1"/>
    <property type="match status" value="1"/>
</dbReference>
<dbReference type="InterPro" id="IPR000821">
    <property type="entry name" value="Ala_racemase"/>
</dbReference>
<dbReference type="AlphaFoldDB" id="A0A3B0V0F6"/>
<dbReference type="Pfam" id="PF01168">
    <property type="entry name" value="Ala_racemase_N"/>
    <property type="match status" value="1"/>
</dbReference>
<accession>A0A3B0V0F6</accession>
<dbReference type="InterPro" id="IPR011079">
    <property type="entry name" value="Ala_racemase_C"/>
</dbReference>
<dbReference type="NCBIfam" id="TIGR00492">
    <property type="entry name" value="alr"/>
    <property type="match status" value="1"/>
</dbReference>
<keyword evidence="2" id="KW-0663">Pyridoxal phosphate</keyword>